<dbReference type="Proteomes" id="UP000528457">
    <property type="component" value="Unassembled WGS sequence"/>
</dbReference>
<reference evidence="1 2" key="1">
    <citation type="submission" date="2020-08" db="EMBL/GenBank/DDBJ databases">
        <title>Genomic Encyclopedia of Type Strains, Phase IV (KMG-IV): sequencing the most valuable type-strain genomes for metagenomic binning, comparative biology and taxonomic classification.</title>
        <authorList>
            <person name="Goeker M."/>
        </authorList>
    </citation>
    <scope>NUCLEOTIDE SEQUENCE [LARGE SCALE GENOMIC DNA]</scope>
    <source>
        <strain evidence="1 2">DSM 22368</strain>
    </source>
</reference>
<keyword evidence="1" id="KW-0808">Transferase</keyword>
<dbReference type="Gene3D" id="3.40.50.300">
    <property type="entry name" value="P-loop containing nucleotide triphosphate hydrolases"/>
    <property type="match status" value="1"/>
</dbReference>
<evidence type="ECO:0000313" key="2">
    <source>
        <dbReference type="Proteomes" id="UP000528457"/>
    </source>
</evidence>
<proteinExistence type="predicted"/>
<dbReference type="GO" id="GO:0016301">
    <property type="term" value="F:kinase activity"/>
    <property type="evidence" value="ECO:0007669"/>
    <property type="project" value="UniProtKB-KW"/>
</dbReference>
<accession>A0A7X0JQ65</accession>
<dbReference type="EMBL" id="JACHHT010000001">
    <property type="protein sequence ID" value="MBB6520257.1"/>
    <property type="molecule type" value="Genomic_DNA"/>
</dbReference>
<dbReference type="InParanoid" id="A0A7X0JQ65"/>
<protein>
    <submittedName>
        <fullName evidence="1">Adenylate kinase family enzyme</fullName>
    </submittedName>
</protein>
<dbReference type="PANTHER" id="PTHR37816:SF2">
    <property type="entry name" value="DNA TOPOLOGY MODULATION PROTEIN FLAR-RELATED PROTEIN"/>
    <property type="match status" value="1"/>
</dbReference>
<sequence>MRKVLITGNSGSGKSTLANYLATTEGLGYLDLDTVAWLPELPPKRMPLDESMGLITDFVEQHEGWVIEGCYADLLELMEEDANELIFLNLPIEDCVANAQARPWEPHKYSSKASQDKNLEMLTQWIHDYAHREDACSLSAHQAFFERFQGKKTELSGRPLIQEKTDAQDKKAS</sequence>
<dbReference type="PANTHER" id="PTHR37816">
    <property type="entry name" value="YALI0E33011P"/>
    <property type="match status" value="1"/>
</dbReference>
<keyword evidence="2" id="KW-1185">Reference proteome</keyword>
<dbReference type="AlphaFoldDB" id="A0A7X0JQ65"/>
<keyword evidence="1" id="KW-0418">Kinase</keyword>
<dbReference type="Pfam" id="PF13238">
    <property type="entry name" value="AAA_18"/>
    <property type="match status" value="1"/>
</dbReference>
<organism evidence="1 2">
    <name type="scientific">Pseudoteredinibacter isoporae</name>
    <dbReference type="NCBI Taxonomy" id="570281"/>
    <lineage>
        <taxon>Bacteria</taxon>
        <taxon>Pseudomonadati</taxon>
        <taxon>Pseudomonadota</taxon>
        <taxon>Gammaproteobacteria</taxon>
        <taxon>Cellvibrionales</taxon>
        <taxon>Cellvibrionaceae</taxon>
        <taxon>Pseudoteredinibacter</taxon>
    </lineage>
</organism>
<gene>
    <name evidence="1" type="ORF">HNR48_000535</name>
</gene>
<evidence type="ECO:0000313" key="1">
    <source>
        <dbReference type="EMBL" id="MBB6520257.1"/>
    </source>
</evidence>
<name>A0A7X0JQ65_9GAMM</name>
<dbReference type="SUPFAM" id="SSF52540">
    <property type="entry name" value="P-loop containing nucleoside triphosphate hydrolases"/>
    <property type="match status" value="1"/>
</dbReference>
<comment type="caution">
    <text evidence="1">The sequence shown here is derived from an EMBL/GenBank/DDBJ whole genome shotgun (WGS) entry which is preliminary data.</text>
</comment>
<dbReference type="InterPro" id="IPR052922">
    <property type="entry name" value="Cytidylate_Kinase-2"/>
</dbReference>
<dbReference type="InterPro" id="IPR027417">
    <property type="entry name" value="P-loop_NTPase"/>
</dbReference>